<gene>
    <name evidence="2" type="ORF">POCTA_138.1.T0650279</name>
</gene>
<proteinExistence type="predicted"/>
<keyword evidence="1" id="KW-1133">Transmembrane helix</keyword>
<feature type="transmembrane region" description="Helical" evidence="1">
    <location>
        <begin position="31"/>
        <end position="52"/>
    </location>
</feature>
<dbReference type="EMBL" id="CAJJDP010000064">
    <property type="protein sequence ID" value="CAD8175578.1"/>
    <property type="molecule type" value="Genomic_DNA"/>
</dbReference>
<keyword evidence="3" id="KW-1185">Reference proteome</keyword>
<protein>
    <submittedName>
        <fullName evidence="2">Uncharacterized protein</fullName>
    </submittedName>
</protein>
<evidence type="ECO:0000256" key="1">
    <source>
        <dbReference type="SAM" id="Phobius"/>
    </source>
</evidence>
<keyword evidence="1" id="KW-0812">Transmembrane</keyword>
<keyword evidence="1" id="KW-0472">Membrane</keyword>
<name>A0A8S1VD47_PAROT</name>
<feature type="transmembrane region" description="Helical" evidence="1">
    <location>
        <begin position="5"/>
        <end position="25"/>
    </location>
</feature>
<accession>A0A8S1VD47</accession>
<feature type="transmembrane region" description="Helical" evidence="1">
    <location>
        <begin position="185"/>
        <end position="215"/>
    </location>
</feature>
<feature type="transmembrane region" description="Helical" evidence="1">
    <location>
        <begin position="151"/>
        <end position="179"/>
    </location>
</feature>
<sequence>MLQNIFTFLFALFDLFVLYILHHYIDEYCSQIQIVKTVLTIMSSFIPILKQIKCSFILKPIQISMQFGFLPQLLTYNAILNFILSMIIRLCIIAFAIVFPFSIVVIMKLSGLLNYVGLLISIYLLVDVSWKCGIYFQYNLKHAQMASLIPGIIFIYSLLTCEGILSKLAILLPILQFIITDKGSLITSFLVGIFMMQKSLFIIYILQSLLIYYIIFEMNNKYTRILIGLIISCSIDFKENSMAQILYFSIYVLTLIKNRFKQKSM</sequence>
<organism evidence="2 3">
    <name type="scientific">Paramecium octaurelia</name>
    <dbReference type="NCBI Taxonomy" id="43137"/>
    <lineage>
        <taxon>Eukaryota</taxon>
        <taxon>Sar</taxon>
        <taxon>Alveolata</taxon>
        <taxon>Ciliophora</taxon>
        <taxon>Intramacronucleata</taxon>
        <taxon>Oligohymenophorea</taxon>
        <taxon>Peniculida</taxon>
        <taxon>Parameciidae</taxon>
        <taxon>Paramecium</taxon>
    </lineage>
</organism>
<dbReference type="OrthoDB" id="310340at2759"/>
<feature type="transmembrane region" description="Helical" evidence="1">
    <location>
        <begin position="73"/>
        <end position="106"/>
    </location>
</feature>
<feature type="transmembrane region" description="Helical" evidence="1">
    <location>
        <begin position="112"/>
        <end position="130"/>
    </location>
</feature>
<reference evidence="2" key="1">
    <citation type="submission" date="2021-01" db="EMBL/GenBank/DDBJ databases">
        <authorList>
            <consortium name="Genoscope - CEA"/>
            <person name="William W."/>
        </authorList>
    </citation>
    <scope>NUCLEOTIDE SEQUENCE</scope>
</reference>
<dbReference type="AlphaFoldDB" id="A0A8S1VD47"/>
<dbReference type="Proteomes" id="UP000683925">
    <property type="component" value="Unassembled WGS sequence"/>
</dbReference>
<evidence type="ECO:0000313" key="3">
    <source>
        <dbReference type="Proteomes" id="UP000683925"/>
    </source>
</evidence>
<comment type="caution">
    <text evidence="2">The sequence shown here is derived from an EMBL/GenBank/DDBJ whole genome shotgun (WGS) entry which is preliminary data.</text>
</comment>
<dbReference type="OMA" id="GIFMMQK"/>
<evidence type="ECO:0000313" key="2">
    <source>
        <dbReference type="EMBL" id="CAD8175578.1"/>
    </source>
</evidence>